<comment type="caution">
    <text evidence="1">The sequence shown here is derived from an EMBL/GenBank/DDBJ whole genome shotgun (WGS) entry which is preliminary data.</text>
</comment>
<dbReference type="GeneID" id="89467942"/>
<evidence type="ECO:0000313" key="1">
    <source>
        <dbReference type="EMBL" id="EKN64131.1"/>
    </source>
</evidence>
<dbReference type="EMBL" id="AJLR01000123">
    <property type="protein sequence ID" value="EKN64131.1"/>
    <property type="molecule type" value="Genomic_DNA"/>
</dbReference>
<evidence type="ECO:0008006" key="3">
    <source>
        <dbReference type="Google" id="ProtNLM"/>
    </source>
</evidence>
<accession>K6DTL5</accession>
<proteinExistence type="predicted"/>
<protein>
    <recommendedName>
        <fullName evidence="3">Integrase</fullName>
    </recommendedName>
</protein>
<dbReference type="Proteomes" id="UP000006315">
    <property type="component" value="Unassembled WGS sequence"/>
</dbReference>
<dbReference type="AlphaFoldDB" id="K6DTL5"/>
<organism evidence="1 2">
    <name type="scientific">Schinkia azotoformans LMG 9581</name>
    <dbReference type="NCBI Taxonomy" id="1131731"/>
    <lineage>
        <taxon>Bacteria</taxon>
        <taxon>Bacillati</taxon>
        <taxon>Bacillota</taxon>
        <taxon>Bacilli</taxon>
        <taxon>Bacillales</taxon>
        <taxon>Bacillaceae</taxon>
        <taxon>Calidifontibacillus/Schinkia group</taxon>
        <taxon>Schinkia</taxon>
    </lineage>
</organism>
<name>K6DTL5_SCHAZ</name>
<reference evidence="1 2" key="1">
    <citation type="journal article" date="2012" name="Front. Microbiol.">
        <title>Redundancy and modularity in membrane-associated dissimilatory nitrate reduction in Bacillus.</title>
        <authorList>
            <person name="Heylen K."/>
            <person name="Keltjens J."/>
        </authorList>
    </citation>
    <scope>NUCLEOTIDE SEQUENCE [LARGE SCALE GENOMIC DNA]</scope>
    <source>
        <strain evidence="1 2">LMG 9581</strain>
    </source>
</reference>
<sequence length="69" mass="8358">MLLEDIYKEFLFDLEIKNYSIRTIKGYRNNNQAFFSKAMDDAKLADEIIKLQFWIIHYEKIGYRFALPC</sequence>
<evidence type="ECO:0000313" key="2">
    <source>
        <dbReference type="Proteomes" id="UP000006315"/>
    </source>
</evidence>
<dbReference type="PATRIC" id="fig|1131731.3.peg.3031"/>
<dbReference type="RefSeq" id="WP_003332378.1">
    <property type="nucleotide sequence ID" value="NZ_AJLR01000123.1"/>
</dbReference>
<gene>
    <name evidence="1" type="ORF">BAZO_14814</name>
</gene>
<keyword evidence="2" id="KW-1185">Reference proteome</keyword>